<sequence>MEIDGTPLSFLTQEDYNYLFPNIINPNNNKKRTRQDDEQHNEELPQQYPQKKSNNNNIKEIIASLILLEQEEEEEQKNQLFDREQHKNMFNSNFNNQTQTMNNYMEQLQNHYSQIDQFHHTSTKKARLNAVATASSIVSNSLQPGSTNQTGLETGSVQPHQRRLWVKDRSKDWWENCNRSNFPEKEFRQCFRMSKSTFNMICNELDSSITKKNTTLRDAIPVRQRVAVCIYRLATGEPLRLVSKKFGLGISTCHKLVLEVCSAIKTVLMEKYLCWPDEETMKKTKEDFEGIFGIPNVGGAMYTTHIPIIAPKVNVAMYYNKKHTERNQKTSYSITVQGVVNSKGVFTDVCIGWPGSMGDNRVLEKSALYERAKRGNLKNIWIVGNSGYPLMDWVLVPYKHKNLTWTQHGFNERIEEIEKIGKDAFGRLKGRWGCLQKRTEIKLQDLPIVLGACCVLHNICEIMNEEIDDEWRFEVFDDEMVVEDDVCSLDCLHDRDQIAHYLLHHGRAGTGFL</sequence>
<accession>A0ACB0J411</accession>
<reference evidence="1" key="1">
    <citation type="submission" date="2023-10" db="EMBL/GenBank/DDBJ databases">
        <authorList>
            <person name="Rodriguez Cubillos JULIANA M."/>
            <person name="De Vega J."/>
        </authorList>
    </citation>
    <scope>NUCLEOTIDE SEQUENCE</scope>
</reference>
<dbReference type="Proteomes" id="UP001177021">
    <property type="component" value="Unassembled WGS sequence"/>
</dbReference>
<proteinExistence type="predicted"/>
<comment type="caution">
    <text evidence="1">The sequence shown here is derived from an EMBL/GenBank/DDBJ whole genome shotgun (WGS) entry which is preliminary data.</text>
</comment>
<dbReference type="EMBL" id="CASHSV030000013">
    <property type="protein sequence ID" value="CAJ2638072.1"/>
    <property type="molecule type" value="Genomic_DNA"/>
</dbReference>
<gene>
    <name evidence="1" type="ORF">MILVUS5_LOCUS8328</name>
</gene>
<protein>
    <submittedName>
        <fullName evidence="1">Uncharacterized protein</fullName>
    </submittedName>
</protein>
<keyword evidence="2" id="KW-1185">Reference proteome</keyword>
<organism evidence="1 2">
    <name type="scientific">Trifolium pratense</name>
    <name type="common">Red clover</name>
    <dbReference type="NCBI Taxonomy" id="57577"/>
    <lineage>
        <taxon>Eukaryota</taxon>
        <taxon>Viridiplantae</taxon>
        <taxon>Streptophyta</taxon>
        <taxon>Embryophyta</taxon>
        <taxon>Tracheophyta</taxon>
        <taxon>Spermatophyta</taxon>
        <taxon>Magnoliopsida</taxon>
        <taxon>eudicotyledons</taxon>
        <taxon>Gunneridae</taxon>
        <taxon>Pentapetalae</taxon>
        <taxon>rosids</taxon>
        <taxon>fabids</taxon>
        <taxon>Fabales</taxon>
        <taxon>Fabaceae</taxon>
        <taxon>Papilionoideae</taxon>
        <taxon>50 kb inversion clade</taxon>
        <taxon>NPAAA clade</taxon>
        <taxon>Hologalegina</taxon>
        <taxon>IRL clade</taxon>
        <taxon>Trifolieae</taxon>
        <taxon>Trifolium</taxon>
    </lineage>
</organism>
<name>A0ACB0J411_TRIPR</name>
<evidence type="ECO:0000313" key="1">
    <source>
        <dbReference type="EMBL" id="CAJ2638072.1"/>
    </source>
</evidence>
<evidence type="ECO:0000313" key="2">
    <source>
        <dbReference type="Proteomes" id="UP001177021"/>
    </source>
</evidence>